<dbReference type="Proteomes" id="UP000235786">
    <property type="component" value="Unassembled WGS sequence"/>
</dbReference>
<gene>
    <name evidence="3" type="ORF">L207DRAFT_22821</name>
</gene>
<keyword evidence="2" id="KW-0812">Transmembrane</keyword>
<feature type="compositionally biased region" description="Polar residues" evidence="1">
    <location>
        <begin position="65"/>
        <end position="75"/>
    </location>
</feature>
<dbReference type="OrthoDB" id="10623268at2759"/>
<evidence type="ECO:0000256" key="2">
    <source>
        <dbReference type="SAM" id="Phobius"/>
    </source>
</evidence>
<evidence type="ECO:0000256" key="1">
    <source>
        <dbReference type="SAM" id="MobiDB-lite"/>
    </source>
</evidence>
<protein>
    <submittedName>
        <fullName evidence="3">Uncharacterized protein</fullName>
    </submittedName>
</protein>
<evidence type="ECO:0000313" key="3">
    <source>
        <dbReference type="EMBL" id="PMD39498.1"/>
    </source>
</evidence>
<dbReference type="EMBL" id="KZ613946">
    <property type="protein sequence ID" value="PMD39498.1"/>
    <property type="molecule type" value="Genomic_DNA"/>
</dbReference>
<keyword evidence="4" id="KW-1185">Reference proteome</keyword>
<reference evidence="3 4" key="1">
    <citation type="submission" date="2016-04" db="EMBL/GenBank/DDBJ databases">
        <title>A degradative enzymes factory behind the ericoid mycorrhizal symbiosis.</title>
        <authorList>
            <consortium name="DOE Joint Genome Institute"/>
            <person name="Martino E."/>
            <person name="Morin E."/>
            <person name="Grelet G."/>
            <person name="Kuo A."/>
            <person name="Kohler A."/>
            <person name="Daghino S."/>
            <person name="Barry K."/>
            <person name="Choi C."/>
            <person name="Cichocki N."/>
            <person name="Clum A."/>
            <person name="Copeland A."/>
            <person name="Hainaut M."/>
            <person name="Haridas S."/>
            <person name="Labutti K."/>
            <person name="Lindquist E."/>
            <person name="Lipzen A."/>
            <person name="Khouja H.-R."/>
            <person name="Murat C."/>
            <person name="Ohm R."/>
            <person name="Olson A."/>
            <person name="Spatafora J."/>
            <person name="Veneault-Fourrey C."/>
            <person name="Henrissat B."/>
            <person name="Grigoriev I."/>
            <person name="Martin F."/>
            <person name="Perotto S."/>
        </authorList>
    </citation>
    <scope>NUCLEOTIDE SEQUENCE [LARGE SCALE GENOMIC DNA]</scope>
    <source>
        <strain evidence="3 4">F</strain>
    </source>
</reference>
<name>A0A2J6RLW8_HYAVF</name>
<feature type="region of interest" description="Disordered" evidence="1">
    <location>
        <begin position="38"/>
        <end position="75"/>
    </location>
</feature>
<dbReference type="AlphaFoldDB" id="A0A2J6RLW8"/>
<proteinExistence type="predicted"/>
<feature type="transmembrane region" description="Helical" evidence="2">
    <location>
        <begin position="84"/>
        <end position="108"/>
    </location>
</feature>
<organism evidence="3 4">
    <name type="scientific">Hyaloscypha variabilis (strain UAMH 11265 / GT02V1 / F)</name>
    <name type="common">Meliniomyces variabilis</name>
    <dbReference type="NCBI Taxonomy" id="1149755"/>
    <lineage>
        <taxon>Eukaryota</taxon>
        <taxon>Fungi</taxon>
        <taxon>Dikarya</taxon>
        <taxon>Ascomycota</taxon>
        <taxon>Pezizomycotina</taxon>
        <taxon>Leotiomycetes</taxon>
        <taxon>Helotiales</taxon>
        <taxon>Hyaloscyphaceae</taxon>
        <taxon>Hyaloscypha</taxon>
        <taxon>Hyaloscypha variabilis</taxon>
    </lineage>
</organism>
<sequence>MVQNTPSDTCIGVSQNSFDSLSTLATAILGPGVILTTNTLSPSPTQPPPLTSFPSNTTTSASTTAGLQQAGKSNNSVHHLGTPALVGTIVGVILSMASISISGCAFYIRFAQKRKRSSLSDDGLLEGD</sequence>
<evidence type="ECO:0000313" key="4">
    <source>
        <dbReference type="Proteomes" id="UP000235786"/>
    </source>
</evidence>
<feature type="compositionally biased region" description="Low complexity" evidence="1">
    <location>
        <begin position="52"/>
        <end position="64"/>
    </location>
</feature>
<accession>A0A2J6RLW8</accession>
<keyword evidence="2" id="KW-0472">Membrane</keyword>
<keyword evidence="2" id="KW-1133">Transmembrane helix</keyword>